<dbReference type="Proteomes" id="UP000799444">
    <property type="component" value="Unassembled WGS sequence"/>
</dbReference>
<reference evidence="1" key="1">
    <citation type="journal article" date="2020" name="Stud. Mycol.">
        <title>101 Dothideomycetes genomes: a test case for predicting lifestyles and emergence of pathogens.</title>
        <authorList>
            <person name="Haridas S."/>
            <person name="Albert R."/>
            <person name="Binder M."/>
            <person name="Bloem J."/>
            <person name="Labutti K."/>
            <person name="Salamov A."/>
            <person name="Andreopoulos B."/>
            <person name="Baker S."/>
            <person name="Barry K."/>
            <person name="Bills G."/>
            <person name="Bluhm B."/>
            <person name="Cannon C."/>
            <person name="Castanera R."/>
            <person name="Culley D."/>
            <person name="Daum C."/>
            <person name="Ezra D."/>
            <person name="Gonzalez J."/>
            <person name="Henrissat B."/>
            <person name="Kuo A."/>
            <person name="Liang C."/>
            <person name="Lipzen A."/>
            <person name="Lutzoni F."/>
            <person name="Magnuson J."/>
            <person name="Mondo S."/>
            <person name="Nolan M."/>
            <person name="Ohm R."/>
            <person name="Pangilinan J."/>
            <person name="Park H.-J."/>
            <person name="Ramirez L."/>
            <person name="Alfaro M."/>
            <person name="Sun H."/>
            <person name="Tritt A."/>
            <person name="Yoshinaga Y."/>
            <person name="Zwiers L.-H."/>
            <person name="Turgeon B."/>
            <person name="Goodwin S."/>
            <person name="Spatafora J."/>
            <person name="Crous P."/>
            <person name="Grigoriev I."/>
        </authorList>
    </citation>
    <scope>NUCLEOTIDE SEQUENCE</scope>
    <source>
        <strain evidence="1">CBS 125425</strain>
    </source>
</reference>
<organism evidence="1 2">
    <name type="scientific">Polyplosphaeria fusca</name>
    <dbReference type="NCBI Taxonomy" id="682080"/>
    <lineage>
        <taxon>Eukaryota</taxon>
        <taxon>Fungi</taxon>
        <taxon>Dikarya</taxon>
        <taxon>Ascomycota</taxon>
        <taxon>Pezizomycotina</taxon>
        <taxon>Dothideomycetes</taxon>
        <taxon>Pleosporomycetidae</taxon>
        <taxon>Pleosporales</taxon>
        <taxon>Tetraplosphaeriaceae</taxon>
        <taxon>Polyplosphaeria</taxon>
    </lineage>
</organism>
<keyword evidence="2" id="KW-1185">Reference proteome</keyword>
<accession>A0A9P4QNT9</accession>
<comment type="caution">
    <text evidence="1">The sequence shown here is derived from an EMBL/GenBank/DDBJ whole genome shotgun (WGS) entry which is preliminary data.</text>
</comment>
<evidence type="ECO:0000313" key="1">
    <source>
        <dbReference type="EMBL" id="KAF2728783.1"/>
    </source>
</evidence>
<dbReference type="EMBL" id="ML996267">
    <property type="protein sequence ID" value="KAF2728783.1"/>
    <property type="molecule type" value="Genomic_DNA"/>
</dbReference>
<evidence type="ECO:0000313" key="2">
    <source>
        <dbReference type="Proteomes" id="UP000799444"/>
    </source>
</evidence>
<name>A0A9P4QNT9_9PLEO</name>
<protein>
    <submittedName>
        <fullName evidence="1">Uncharacterized protein</fullName>
    </submittedName>
</protein>
<proteinExistence type="predicted"/>
<dbReference type="AlphaFoldDB" id="A0A9P4QNT9"/>
<sequence>MCIHVTYHHVHRAACQPSTLHTSHHTNTTLVPYSIHLVHLYLPAYNYEPGLIRLLLQSIYHPAYQSSIPSVSVKRVWGEARSCCLLACLSAQVCAQEGLSKLD</sequence>
<gene>
    <name evidence="1" type="ORF">EJ04DRAFT_88616</name>
</gene>